<evidence type="ECO:0000256" key="6">
    <source>
        <dbReference type="ARBA" id="ARBA00004514"/>
    </source>
</evidence>
<dbReference type="GO" id="GO:0005829">
    <property type="term" value="C:cytosol"/>
    <property type="evidence" value="ECO:0007669"/>
    <property type="project" value="UniProtKB-SubCell"/>
</dbReference>
<dbReference type="AlphaFoldDB" id="A0A8J9ZVS8"/>
<comment type="catalytic activity">
    <reaction evidence="24">
        <text>1-O-hexadecyl-2-acetyl-sn-glycerol + H2O = 1-O-hexadecyl-sn-glycerol + acetate + H(+)</text>
        <dbReference type="Rhea" id="RHEA:38563"/>
        <dbReference type="ChEBI" id="CHEBI:15377"/>
        <dbReference type="ChEBI" id="CHEBI:15378"/>
        <dbReference type="ChEBI" id="CHEBI:30089"/>
        <dbReference type="ChEBI" id="CHEBI:34115"/>
        <dbReference type="ChEBI" id="CHEBI:75936"/>
    </reaction>
    <physiologicalReaction direction="left-to-right" evidence="24">
        <dbReference type="Rhea" id="RHEA:38564"/>
    </physiologicalReaction>
</comment>
<keyword evidence="21" id="KW-0472">Membrane</keyword>
<dbReference type="GO" id="GO:0005901">
    <property type="term" value="C:caveola"/>
    <property type="evidence" value="ECO:0007669"/>
    <property type="project" value="UniProtKB-SubCell"/>
</dbReference>
<dbReference type="PANTHER" id="PTHR23025">
    <property type="entry name" value="TRIACYLGLYCEROL LIPASE"/>
    <property type="match status" value="1"/>
</dbReference>
<evidence type="ECO:0000256" key="32">
    <source>
        <dbReference type="ARBA" id="ARBA00047674"/>
    </source>
</evidence>
<dbReference type="GO" id="GO:0008203">
    <property type="term" value="P:cholesterol metabolic process"/>
    <property type="evidence" value="ECO:0007669"/>
    <property type="project" value="UniProtKB-KW"/>
</dbReference>
<comment type="catalytic activity">
    <reaction evidence="34">
        <text>1,2-di-(9Z-octadecenoyl)-glycerol + (9Z)-octadecenoate + H(+) = 1,2,3-tri-(9Z-octadecenoyl)-glycerol + H2O</text>
        <dbReference type="Rhea" id="RHEA:38379"/>
        <dbReference type="ChEBI" id="CHEBI:15377"/>
        <dbReference type="ChEBI" id="CHEBI:15378"/>
        <dbReference type="ChEBI" id="CHEBI:30823"/>
        <dbReference type="ChEBI" id="CHEBI:52323"/>
        <dbReference type="ChEBI" id="CHEBI:53753"/>
    </reaction>
    <physiologicalReaction direction="right-to-left" evidence="34">
        <dbReference type="Rhea" id="RHEA:38381"/>
    </physiologicalReaction>
</comment>
<evidence type="ECO:0000256" key="38">
    <source>
        <dbReference type="ARBA" id="ARBA00049208"/>
    </source>
</evidence>
<comment type="catalytic activity">
    <reaction evidence="2">
        <text>Hydrolyzes glycerol monoesters of long-chain fatty acids.</text>
        <dbReference type="EC" id="3.1.1.23"/>
    </reaction>
</comment>
<evidence type="ECO:0000256" key="21">
    <source>
        <dbReference type="ARBA" id="ARBA00023136"/>
    </source>
</evidence>
<evidence type="ECO:0000256" key="4">
    <source>
        <dbReference type="ARBA" id="ARBA00004345"/>
    </source>
</evidence>
<dbReference type="PANTHER" id="PTHR23025:SF3">
    <property type="entry name" value="HORMONE-SENSITIVE LIPASE"/>
    <property type="match status" value="1"/>
</dbReference>
<evidence type="ECO:0000256" key="22">
    <source>
        <dbReference type="ARBA" id="ARBA00023166"/>
    </source>
</evidence>
<comment type="catalytic activity">
    <reaction evidence="40">
        <text>2-(9Z-octadecenoyl)-glycerol + H2O = glycerol + (9Z)-octadecenoate + H(+)</text>
        <dbReference type="Rhea" id="RHEA:38491"/>
        <dbReference type="ChEBI" id="CHEBI:15377"/>
        <dbReference type="ChEBI" id="CHEBI:15378"/>
        <dbReference type="ChEBI" id="CHEBI:17754"/>
        <dbReference type="ChEBI" id="CHEBI:30823"/>
        <dbReference type="ChEBI" id="CHEBI:73990"/>
    </reaction>
    <physiologicalReaction direction="left-to-right" evidence="40">
        <dbReference type="Rhea" id="RHEA:38492"/>
    </physiologicalReaction>
</comment>
<evidence type="ECO:0000256" key="11">
    <source>
        <dbReference type="ARBA" id="ARBA00013254"/>
    </source>
</evidence>
<comment type="catalytic activity">
    <reaction evidence="41">
        <text>1,2-di-(9Z-octadecenoyl)-sn-glycerol + H2O = (9Z-octadecenoyl)-glycerol + (9Z)-octadecenoate + H(+)</text>
        <dbReference type="Rhea" id="RHEA:39935"/>
        <dbReference type="ChEBI" id="CHEBI:15377"/>
        <dbReference type="ChEBI" id="CHEBI:15378"/>
        <dbReference type="ChEBI" id="CHEBI:30823"/>
        <dbReference type="ChEBI" id="CHEBI:52333"/>
        <dbReference type="ChEBI" id="CHEBI:75937"/>
    </reaction>
    <physiologicalReaction direction="left-to-right" evidence="41">
        <dbReference type="Rhea" id="RHEA:39936"/>
    </physiologicalReaction>
</comment>
<name>A0A8J9ZVS8_BRALA</name>
<protein>
    <recommendedName>
        <fullName evidence="12">Hormone-sensitive lipase</fullName>
        <ecNumber evidence="11">3.1.1.23</ecNumber>
        <ecNumber evidence="10">3.1.1.79</ecNumber>
    </recommendedName>
    <alternativeName>
        <fullName evidence="26">Monoacylglycerol lipase LIPE</fullName>
    </alternativeName>
    <alternativeName>
        <fullName evidence="25">Retinyl ester hydrolase</fullName>
    </alternativeName>
</protein>
<evidence type="ECO:0000256" key="5">
    <source>
        <dbReference type="ARBA" id="ARBA00004502"/>
    </source>
</evidence>
<evidence type="ECO:0000256" key="35">
    <source>
        <dbReference type="ARBA" id="ARBA00048674"/>
    </source>
</evidence>
<feature type="compositionally biased region" description="Basic and acidic residues" evidence="43">
    <location>
        <begin position="33"/>
        <end position="46"/>
    </location>
</feature>
<comment type="catalytic activity">
    <reaction evidence="37">
        <text>2,3-di-(9Z)-octadecenoyl-sn-glycerol + H2O = 2-(9Z-octadecenoyl)-glycerol + (9Z)-octadecenoate + H(+)</text>
        <dbReference type="Rhea" id="RHEA:38383"/>
        <dbReference type="ChEBI" id="CHEBI:15377"/>
        <dbReference type="ChEBI" id="CHEBI:15378"/>
        <dbReference type="ChEBI" id="CHEBI:30823"/>
        <dbReference type="ChEBI" id="CHEBI:73990"/>
        <dbReference type="ChEBI" id="CHEBI:75824"/>
    </reaction>
    <physiologicalReaction direction="left-to-right" evidence="37">
        <dbReference type="Rhea" id="RHEA:38384"/>
    </physiologicalReaction>
</comment>
<evidence type="ECO:0000256" key="36">
    <source>
        <dbReference type="ARBA" id="ARBA00049053"/>
    </source>
</evidence>
<dbReference type="Pfam" id="PF07859">
    <property type="entry name" value="Abhydrolase_3"/>
    <property type="match status" value="2"/>
</dbReference>
<dbReference type="Gene3D" id="3.40.50.1820">
    <property type="entry name" value="alpha/beta hydrolase"/>
    <property type="match status" value="2"/>
</dbReference>
<evidence type="ECO:0000256" key="1">
    <source>
        <dbReference type="ARBA" id="ARBA00000803"/>
    </source>
</evidence>
<evidence type="ECO:0000256" key="26">
    <source>
        <dbReference type="ARBA" id="ARBA00031112"/>
    </source>
</evidence>
<keyword evidence="16" id="KW-0597">Phosphoprotein</keyword>
<comment type="subcellular location">
    <subcellularLocation>
        <location evidence="3">Cell membrane</location>
    </subcellularLocation>
    <subcellularLocation>
        <location evidence="6">Cytoplasm</location>
        <location evidence="6">Cytosol</location>
    </subcellularLocation>
    <subcellularLocation>
        <location evidence="5">Lipid droplet</location>
    </subcellularLocation>
    <subcellularLocation>
        <location evidence="4">Membrane</location>
        <location evidence="4">Caveola</location>
    </subcellularLocation>
</comment>
<evidence type="ECO:0000256" key="16">
    <source>
        <dbReference type="ARBA" id="ARBA00022553"/>
    </source>
</evidence>
<dbReference type="GO" id="GO:0047372">
    <property type="term" value="F:monoacylglycerol lipase activity"/>
    <property type="evidence" value="ECO:0007669"/>
    <property type="project" value="UniProtKB-EC"/>
</dbReference>
<evidence type="ECO:0000256" key="43">
    <source>
        <dbReference type="SAM" id="MobiDB-lite"/>
    </source>
</evidence>
<comment type="pathway">
    <text evidence="8">Lipid metabolism.</text>
</comment>
<proteinExistence type="inferred from homology"/>
<comment type="catalytic activity">
    <reaction evidence="33">
        <text>1,2,3-tri-(9Z-octadecenoyl)-glycerol + H2O = di-(9Z)-octadecenoylglycerol + (9Z)-octadecenoate + H(+)</text>
        <dbReference type="Rhea" id="RHEA:38575"/>
        <dbReference type="ChEBI" id="CHEBI:15377"/>
        <dbReference type="ChEBI" id="CHEBI:15378"/>
        <dbReference type="ChEBI" id="CHEBI:30823"/>
        <dbReference type="ChEBI" id="CHEBI:53753"/>
        <dbReference type="ChEBI" id="CHEBI:75945"/>
    </reaction>
    <physiologicalReaction direction="left-to-right" evidence="33">
        <dbReference type="Rhea" id="RHEA:38576"/>
    </physiologicalReaction>
</comment>
<dbReference type="EC" id="3.1.1.79" evidence="10"/>
<comment type="catalytic activity">
    <reaction evidence="36">
        <text>all-trans-retinyl hexadecanoate + H2O = all-trans-retinol + hexadecanoate + H(+)</text>
        <dbReference type="Rhea" id="RHEA:13933"/>
        <dbReference type="ChEBI" id="CHEBI:7896"/>
        <dbReference type="ChEBI" id="CHEBI:15377"/>
        <dbReference type="ChEBI" id="CHEBI:15378"/>
        <dbReference type="ChEBI" id="CHEBI:17336"/>
        <dbReference type="ChEBI" id="CHEBI:17616"/>
    </reaction>
    <physiologicalReaction direction="left-to-right" evidence="36">
        <dbReference type="Rhea" id="RHEA:13934"/>
    </physiologicalReaction>
</comment>
<evidence type="ECO:0000256" key="40">
    <source>
        <dbReference type="ARBA" id="ARBA00049461"/>
    </source>
</evidence>
<evidence type="ECO:0000256" key="2">
    <source>
        <dbReference type="ARBA" id="ARBA00001613"/>
    </source>
</evidence>
<dbReference type="InterPro" id="IPR013094">
    <property type="entry name" value="AB_hydrolase_3"/>
</dbReference>
<dbReference type="GO" id="GO:0004806">
    <property type="term" value="F:triacylglycerol lipase activity"/>
    <property type="evidence" value="ECO:0007669"/>
    <property type="project" value="TreeGrafter"/>
</dbReference>
<dbReference type="UniPathway" id="UPA00256"/>
<comment type="catalytic activity">
    <reaction evidence="39">
        <text>1,3-di-(9Z-octadecenoyl)-glycerol + H2O = 1-(9Z-octadecenoyl)-glycerol + (9Z)-octadecenoate + H(+)</text>
        <dbReference type="Rhea" id="RHEA:39939"/>
        <dbReference type="ChEBI" id="CHEBI:15377"/>
        <dbReference type="ChEBI" id="CHEBI:15378"/>
        <dbReference type="ChEBI" id="CHEBI:30823"/>
        <dbReference type="ChEBI" id="CHEBI:75342"/>
        <dbReference type="ChEBI" id="CHEBI:75735"/>
    </reaction>
    <physiologicalReaction direction="left-to-right" evidence="39">
        <dbReference type="Rhea" id="RHEA:39940"/>
    </physiologicalReaction>
</comment>
<keyword evidence="20" id="KW-0443">Lipid metabolism</keyword>
<evidence type="ECO:0000259" key="44">
    <source>
        <dbReference type="Pfam" id="PF06350"/>
    </source>
</evidence>
<feature type="region of interest" description="Disordered" evidence="43">
    <location>
        <begin position="1"/>
        <end position="46"/>
    </location>
</feature>
<comment type="catalytic activity">
    <reaction evidence="29">
        <text>1,2-di-(9Z-octadecenoyl)-glycerol + H2O = 2-(9Z-octadecenoyl)-glycerol + (9Z)-octadecenoate + H(+)</text>
        <dbReference type="Rhea" id="RHEA:38659"/>
        <dbReference type="ChEBI" id="CHEBI:15377"/>
        <dbReference type="ChEBI" id="CHEBI:15378"/>
        <dbReference type="ChEBI" id="CHEBI:30823"/>
        <dbReference type="ChEBI" id="CHEBI:52323"/>
        <dbReference type="ChEBI" id="CHEBI:73990"/>
    </reaction>
    <physiologicalReaction direction="left-to-right" evidence="29">
        <dbReference type="Rhea" id="RHEA:38660"/>
    </physiologicalReaction>
</comment>
<feature type="region of interest" description="Disordered" evidence="43">
    <location>
        <begin position="558"/>
        <end position="638"/>
    </location>
</feature>
<comment type="catalytic activity">
    <reaction evidence="31">
        <text>cholesteryl (9Z-octadecenoate) + H2O = cholesterol + (9Z)-octadecenoate + H(+)</text>
        <dbReference type="Rhea" id="RHEA:33875"/>
        <dbReference type="ChEBI" id="CHEBI:15377"/>
        <dbReference type="ChEBI" id="CHEBI:15378"/>
        <dbReference type="ChEBI" id="CHEBI:16113"/>
        <dbReference type="ChEBI" id="CHEBI:30823"/>
        <dbReference type="ChEBI" id="CHEBI:46898"/>
    </reaction>
    <physiologicalReaction direction="left-to-right" evidence="31">
        <dbReference type="Rhea" id="RHEA:33876"/>
    </physiologicalReaction>
</comment>
<sequence length="885" mass="97156">MDSPAGKMAAVRADSTTEEKTAAPESKPAAESVRPKEHGHRDKRKKTDVADSYNCWFKTLRSLTANNSEYFERHKTQYSGRFSSAVCVLQGHADAIQPVLEGFIRIAPDFDADENTPSNGYRSLVKVVGTCIRRIIHVQRKVVNNRDGLLFQSKHYCLELEAYASVLCQLRAIMDVAQKVLAKSKHGQLFPEEKFFPEFLFEEAESLDKECFYGRCVGFQFCSSMQPIFHTISTAMASFAEAYSDHDGQLTRALASLLNSGKYAMNPELRARTIVSMCDKADISFCKAFWNITEEGPLQHMSGFLSSSVNVNKVFHIPALPFEMESSLEDGELVTITPPCSQTGPGPVQVRLICFENREGQPDDLDFIEQLEEYLGTKNKPEDISSPILDQVEEKLGTKKKVPAPKSDALIIHIHGGGFVAQSSKSHEMYLRTWAKDIDVPILSVDYSLAPAHPFPRAMEECFFAYAWALKNAQILGTTAERVCLAGDSAGGNLCVSVAMRAANYGIRVPDGVLAAYTPFLVRYTPSPSRLLCMMDPLLPMGILSRCIAAYAGLKEKKPGEDVSSSSSTTSSTPQLSTPEHNFSSARLVFDPSPTEPKRSGEGAAAPKLLFTNTTGGLCEVHTPSPSPPSGEGPDHTDIPVLTVETETAVIHGKQNTEQTVDNLKEPHFEDIALSPYEEDSGDSEWSLTDKQTEVDSPSRGGAGDEKSPEEGSKQMEKDRAAEDDPNRPSSLSLPSLPSLDEISMAISKMTESKPEEVVLPSEPVHSPSSIAHVTRYRPSPILNNPYMSPLLADDELLKGLPPVYLVPCALDPVLDDSIMFAQRLKALGVPYKLQVVEELSHGFLNFTSICKEARQANDLCVNNLLEMLGRRPRGGRVGTPTRKV</sequence>
<comment type="catalytic activity">
    <reaction evidence="35">
        <text>1,2-di-(9Z-octadecenoyl)-glycerol + H2O = (9Z-octadecenoyl)-glycerol + (9Z)-octadecenoate + H(+)</text>
        <dbReference type="Rhea" id="RHEA:38455"/>
        <dbReference type="ChEBI" id="CHEBI:15377"/>
        <dbReference type="ChEBI" id="CHEBI:15378"/>
        <dbReference type="ChEBI" id="CHEBI:30823"/>
        <dbReference type="ChEBI" id="CHEBI:52323"/>
        <dbReference type="ChEBI" id="CHEBI:75937"/>
    </reaction>
    <physiologicalReaction direction="left-to-right" evidence="35">
        <dbReference type="Rhea" id="RHEA:38456"/>
    </physiologicalReaction>
</comment>
<keyword evidence="47" id="KW-1185">Reference proteome</keyword>
<evidence type="ECO:0000256" key="33">
    <source>
        <dbReference type="ARBA" id="ARBA00048386"/>
    </source>
</evidence>
<comment type="catalytic activity">
    <reaction evidence="28">
        <text>1-(9Z-octadecenoyl)-glycerol + H2O = glycerol + (9Z)-octadecenoate + H(+)</text>
        <dbReference type="Rhea" id="RHEA:38487"/>
        <dbReference type="ChEBI" id="CHEBI:15377"/>
        <dbReference type="ChEBI" id="CHEBI:15378"/>
        <dbReference type="ChEBI" id="CHEBI:17754"/>
        <dbReference type="ChEBI" id="CHEBI:30823"/>
        <dbReference type="ChEBI" id="CHEBI:75342"/>
    </reaction>
    <physiologicalReaction direction="left-to-right" evidence="28">
        <dbReference type="Rhea" id="RHEA:38488"/>
    </physiologicalReaction>
</comment>
<dbReference type="PROSITE" id="PS01174">
    <property type="entry name" value="LIPASE_GDXG_SER"/>
    <property type="match status" value="1"/>
</dbReference>
<comment type="catalytic activity">
    <reaction evidence="30">
        <text>2-(5Z,8Z,11Z,14Z-eicosatetraenoyl)-glycerol + H2O = glycerol + (5Z,8Z,11Z,14Z)-eicosatetraenoate + H(+)</text>
        <dbReference type="Rhea" id="RHEA:26132"/>
        <dbReference type="ChEBI" id="CHEBI:15377"/>
        <dbReference type="ChEBI" id="CHEBI:15378"/>
        <dbReference type="ChEBI" id="CHEBI:17754"/>
        <dbReference type="ChEBI" id="CHEBI:32395"/>
        <dbReference type="ChEBI" id="CHEBI:52392"/>
    </reaction>
    <physiologicalReaction direction="left-to-right" evidence="30">
        <dbReference type="Rhea" id="RHEA:26133"/>
    </physiologicalReaction>
</comment>
<feature type="compositionally biased region" description="Low complexity" evidence="43">
    <location>
        <begin position="564"/>
        <end position="573"/>
    </location>
</feature>
<evidence type="ECO:0000313" key="47">
    <source>
        <dbReference type="Proteomes" id="UP000838412"/>
    </source>
</evidence>
<dbReference type="Proteomes" id="UP000838412">
    <property type="component" value="Chromosome 4"/>
</dbReference>
<evidence type="ECO:0000256" key="41">
    <source>
        <dbReference type="ARBA" id="ARBA00049519"/>
    </source>
</evidence>
<keyword evidence="23" id="KW-0753">Steroid metabolism</keyword>
<gene>
    <name evidence="46" type="primary">LIPE</name>
    <name evidence="46" type="ORF">BLAG_LOCUS17886</name>
</gene>
<feature type="domain" description="Hormone-sensitive lipase N-terminal" evidence="44">
    <location>
        <begin position="57"/>
        <end position="361"/>
    </location>
</feature>
<feature type="compositionally biased region" description="Low complexity" evidence="43">
    <location>
        <begin position="729"/>
        <end position="738"/>
    </location>
</feature>
<evidence type="ECO:0000259" key="45">
    <source>
        <dbReference type="Pfam" id="PF07859"/>
    </source>
</evidence>
<dbReference type="InterPro" id="IPR033140">
    <property type="entry name" value="Lipase_GDXG_put_SER_AS"/>
</dbReference>
<keyword evidence="14" id="KW-0963">Cytoplasm</keyword>
<keyword evidence="18" id="KW-0378">Hydrolase</keyword>
<evidence type="ECO:0000256" key="20">
    <source>
        <dbReference type="ARBA" id="ARBA00023098"/>
    </source>
</evidence>
<evidence type="ECO:0000256" key="10">
    <source>
        <dbReference type="ARBA" id="ARBA00013088"/>
    </source>
</evidence>
<feature type="active site" evidence="42">
    <location>
        <position position="489"/>
    </location>
</feature>
<keyword evidence="22" id="KW-1207">Sterol metabolism</keyword>
<evidence type="ECO:0000256" key="39">
    <source>
        <dbReference type="ARBA" id="ARBA00049372"/>
    </source>
</evidence>
<evidence type="ECO:0000256" key="27">
    <source>
        <dbReference type="ARBA" id="ARBA00046695"/>
    </source>
</evidence>
<feature type="region of interest" description="Disordered" evidence="43">
    <location>
        <begin position="676"/>
        <end position="738"/>
    </location>
</feature>
<dbReference type="EMBL" id="OV696689">
    <property type="protein sequence ID" value="CAH1263077.1"/>
    <property type="molecule type" value="Genomic_DNA"/>
</dbReference>
<evidence type="ECO:0000256" key="3">
    <source>
        <dbReference type="ARBA" id="ARBA00004236"/>
    </source>
</evidence>
<dbReference type="SUPFAM" id="SSF53474">
    <property type="entry name" value="alpha/beta-Hydrolases"/>
    <property type="match status" value="1"/>
</dbReference>
<feature type="domain" description="Alpha/beta hydrolase fold-3" evidence="45">
    <location>
        <begin position="777"/>
        <end position="845"/>
    </location>
</feature>
<comment type="pathway">
    <text evidence="7">Glycerolipid metabolism; triacylglycerol degradation.</text>
</comment>
<dbReference type="Pfam" id="PF06350">
    <property type="entry name" value="HSL_N"/>
    <property type="match status" value="1"/>
</dbReference>
<keyword evidence="13" id="KW-1003">Cell membrane</keyword>
<dbReference type="PROSITE" id="PS01173">
    <property type="entry name" value="LIPASE_GDXG_HIS"/>
    <property type="match status" value="1"/>
</dbReference>
<evidence type="ECO:0000256" key="19">
    <source>
        <dbReference type="ARBA" id="ARBA00022963"/>
    </source>
</evidence>
<comment type="catalytic activity">
    <reaction evidence="1">
        <text>a triacylglycerol + H2O = a diacylglycerol + a fatty acid + H(+)</text>
        <dbReference type="Rhea" id="RHEA:12044"/>
        <dbReference type="ChEBI" id="CHEBI:15377"/>
        <dbReference type="ChEBI" id="CHEBI:15378"/>
        <dbReference type="ChEBI" id="CHEBI:17855"/>
        <dbReference type="ChEBI" id="CHEBI:18035"/>
        <dbReference type="ChEBI" id="CHEBI:28868"/>
        <dbReference type="EC" id="3.1.1.79"/>
    </reaction>
</comment>
<evidence type="ECO:0000256" key="25">
    <source>
        <dbReference type="ARBA" id="ARBA00030031"/>
    </source>
</evidence>
<evidence type="ECO:0000256" key="37">
    <source>
        <dbReference type="ARBA" id="ARBA00049143"/>
    </source>
</evidence>
<dbReference type="InterPro" id="IPR002168">
    <property type="entry name" value="Lipase_GDXG_HIS_AS"/>
</dbReference>
<dbReference type="InterPro" id="IPR010468">
    <property type="entry name" value="HSL_N"/>
</dbReference>
<reference evidence="46" key="1">
    <citation type="submission" date="2022-01" db="EMBL/GenBank/DDBJ databases">
        <authorList>
            <person name="Braso-Vives M."/>
        </authorList>
    </citation>
    <scope>NUCLEOTIDE SEQUENCE</scope>
</reference>
<evidence type="ECO:0000313" key="46">
    <source>
        <dbReference type="EMBL" id="CAH1263077.1"/>
    </source>
</evidence>
<organism evidence="46 47">
    <name type="scientific">Branchiostoma lanceolatum</name>
    <name type="common">Common lancelet</name>
    <name type="synonym">Amphioxus lanceolatum</name>
    <dbReference type="NCBI Taxonomy" id="7740"/>
    <lineage>
        <taxon>Eukaryota</taxon>
        <taxon>Metazoa</taxon>
        <taxon>Chordata</taxon>
        <taxon>Cephalochordata</taxon>
        <taxon>Leptocardii</taxon>
        <taxon>Amphioxiformes</taxon>
        <taxon>Branchiostomatidae</taxon>
        <taxon>Branchiostoma</taxon>
    </lineage>
</organism>
<evidence type="ECO:0000256" key="28">
    <source>
        <dbReference type="ARBA" id="ARBA00047438"/>
    </source>
</evidence>
<dbReference type="GO" id="GO:0004771">
    <property type="term" value="F:sterol ester esterase activity"/>
    <property type="evidence" value="ECO:0007669"/>
    <property type="project" value="TreeGrafter"/>
</dbReference>
<evidence type="ECO:0000256" key="31">
    <source>
        <dbReference type="ARBA" id="ARBA00047653"/>
    </source>
</evidence>
<dbReference type="InterPro" id="IPR029058">
    <property type="entry name" value="AB_hydrolase_fold"/>
</dbReference>
<evidence type="ECO:0000256" key="24">
    <source>
        <dbReference type="ARBA" id="ARBA00023406"/>
    </source>
</evidence>
<dbReference type="OrthoDB" id="408631at2759"/>
<evidence type="ECO:0000256" key="29">
    <source>
        <dbReference type="ARBA" id="ARBA00047458"/>
    </source>
</evidence>
<evidence type="ECO:0000256" key="23">
    <source>
        <dbReference type="ARBA" id="ARBA00023221"/>
    </source>
</evidence>
<comment type="similarity">
    <text evidence="9">Belongs to the 'GDXG' lipolytic enzyme family.</text>
</comment>
<evidence type="ECO:0000256" key="17">
    <source>
        <dbReference type="ARBA" id="ARBA00022677"/>
    </source>
</evidence>
<feature type="compositionally biased region" description="Polar residues" evidence="43">
    <location>
        <begin position="574"/>
        <end position="585"/>
    </location>
</feature>
<evidence type="ECO:0000256" key="15">
    <source>
        <dbReference type="ARBA" id="ARBA00022548"/>
    </source>
</evidence>
<keyword evidence="17" id="KW-0551">Lipid droplet</keyword>
<evidence type="ECO:0000256" key="13">
    <source>
        <dbReference type="ARBA" id="ARBA00022475"/>
    </source>
</evidence>
<evidence type="ECO:0000256" key="14">
    <source>
        <dbReference type="ARBA" id="ARBA00022490"/>
    </source>
</evidence>
<dbReference type="GO" id="GO:0005811">
    <property type="term" value="C:lipid droplet"/>
    <property type="evidence" value="ECO:0007669"/>
    <property type="project" value="UniProtKB-SubCell"/>
</dbReference>
<comment type="subunit">
    <text evidence="27">Monomer and homodimer. Interacts with CAVIN1 in the adipocyte cytoplasm. Interacts with PLIN5.</text>
</comment>
<feature type="domain" description="Alpha/beta hydrolase fold-3" evidence="45">
    <location>
        <begin position="411"/>
        <end position="555"/>
    </location>
</feature>
<evidence type="ECO:0000256" key="7">
    <source>
        <dbReference type="ARBA" id="ARBA00004879"/>
    </source>
</evidence>
<evidence type="ECO:0000256" key="18">
    <source>
        <dbReference type="ARBA" id="ARBA00022801"/>
    </source>
</evidence>
<feature type="compositionally biased region" description="Basic and acidic residues" evidence="43">
    <location>
        <begin position="703"/>
        <end position="727"/>
    </location>
</feature>
<comment type="catalytic activity">
    <reaction evidence="32">
        <text>a diacylglycerol + H2O = a monoacylglycerol + a fatty acid + H(+)</text>
        <dbReference type="Rhea" id="RHEA:32731"/>
        <dbReference type="ChEBI" id="CHEBI:15377"/>
        <dbReference type="ChEBI" id="CHEBI:15378"/>
        <dbReference type="ChEBI" id="CHEBI:17408"/>
        <dbReference type="ChEBI" id="CHEBI:18035"/>
        <dbReference type="ChEBI" id="CHEBI:28868"/>
        <dbReference type="EC" id="3.1.1.79"/>
    </reaction>
</comment>
<dbReference type="EC" id="3.1.1.23" evidence="11"/>
<evidence type="ECO:0000256" key="34">
    <source>
        <dbReference type="ARBA" id="ARBA00048657"/>
    </source>
</evidence>
<evidence type="ECO:0000256" key="42">
    <source>
        <dbReference type="PROSITE-ProRule" id="PRU10038"/>
    </source>
</evidence>
<evidence type="ECO:0000256" key="30">
    <source>
        <dbReference type="ARBA" id="ARBA00047476"/>
    </source>
</evidence>
<dbReference type="GO" id="GO:0019433">
    <property type="term" value="P:triglyceride catabolic process"/>
    <property type="evidence" value="ECO:0007669"/>
    <property type="project" value="UniProtKB-UniPathway"/>
</dbReference>
<evidence type="ECO:0000256" key="12">
    <source>
        <dbReference type="ARBA" id="ARBA00015845"/>
    </source>
</evidence>
<comment type="catalytic activity">
    <reaction evidence="38">
        <text>a monoacylglycerol + H2O = glycerol + a fatty acid + H(+)</text>
        <dbReference type="Rhea" id="RHEA:15245"/>
        <dbReference type="ChEBI" id="CHEBI:15377"/>
        <dbReference type="ChEBI" id="CHEBI:15378"/>
        <dbReference type="ChEBI" id="CHEBI:17408"/>
        <dbReference type="ChEBI" id="CHEBI:17754"/>
        <dbReference type="ChEBI" id="CHEBI:28868"/>
        <dbReference type="EC" id="3.1.1.79"/>
    </reaction>
</comment>
<accession>A0A8J9ZVS8</accession>
<keyword evidence="19" id="KW-0442">Lipid degradation</keyword>
<keyword evidence="15" id="KW-0153">Cholesterol metabolism</keyword>
<evidence type="ECO:0000256" key="8">
    <source>
        <dbReference type="ARBA" id="ARBA00005189"/>
    </source>
</evidence>
<evidence type="ECO:0000256" key="9">
    <source>
        <dbReference type="ARBA" id="ARBA00010515"/>
    </source>
</evidence>